<organism evidence="1 2">
    <name type="scientific">Coemansia aciculifera</name>
    <dbReference type="NCBI Taxonomy" id="417176"/>
    <lineage>
        <taxon>Eukaryota</taxon>
        <taxon>Fungi</taxon>
        <taxon>Fungi incertae sedis</taxon>
        <taxon>Zoopagomycota</taxon>
        <taxon>Kickxellomycotina</taxon>
        <taxon>Kickxellomycetes</taxon>
        <taxon>Kickxellales</taxon>
        <taxon>Kickxellaceae</taxon>
        <taxon>Coemansia</taxon>
    </lineage>
</organism>
<name>A0ACC1LX25_9FUNG</name>
<sequence>MTAGVDIRMRGVSVHGSARDTSEDLLLPAVPGVRTGQAASFGSIKQEMGAANQQISVIINILFSALGVGFAVTYASYTLTPYIGYRILLGLGSAVLIILAETWLFVFAGSRGQKQRLGIDKRSKSAAQSKAVTE</sequence>
<gene>
    <name evidence="1" type="ORF">IWW38_004984</name>
</gene>
<keyword evidence="2" id="KW-1185">Reference proteome</keyword>
<protein>
    <submittedName>
        <fullName evidence="1">Uncharacterized protein</fullName>
    </submittedName>
</protein>
<dbReference type="Proteomes" id="UP001139981">
    <property type="component" value="Unassembled WGS sequence"/>
</dbReference>
<evidence type="ECO:0000313" key="1">
    <source>
        <dbReference type="EMBL" id="KAJ2888198.1"/>
    </source>
</evidence>
<proteinExistence type="predicted"/>
<comment type="caution">
    <text evidence="1">The sequence shown here is derived from an EMBL/GenBank/DDBJ whole genome shotgun (WGS) entry which is preliminary data.</text>
</comment>
<dbReference type="EMBL" id="JANBVB010002075">
    <property type="protein sequence ID" value="KAJ2888198.1"/>
    <property type="molecule type" value="Genomic_DNA"/>
</dbReference>
<accession>A0ACC1LX25</accession>
<evidence type="ECO:0000313" key="2">
    <source>
        <dbReference type="Proteomes" id="UP001139981"/>
    </source>
</evidence>
<reference evidence="1" key="1">
    <citation type="submission" date="2022-07" db="EMBL/GenBank/DDBJ databases">
        <title>Phylogenomic reconstructions and comparative analyses of Kickxellomycotina fungi.</title>
        <authorList>
            <person name="Reynolds N.K."/>
            <person name="Stajich J.E."/>
            <person name="Barry K."/>
            <person name="Grigoriev I.V."/>
            <person name="Crous P."/>
            <person name="Smith M.E."/>
        </authorList>
    </citation>
    <scope>NUCLEOTIDE SEQUENCE</scope>
    <source>
        <strain evidence="1">CBS 190363</strain>
    </source>
</reference>